<dbReference type="GO" id="GO:0003729">
    <property type="term" value="F:mRNA binding"/>
    <property type="evidence" value="ECO:0007669"/>
    <property type="project" value="TreeGrafter"/>
</dbReference>
<feature type="region of interest" description="Disordered" evidence="4">
    <location>
        <begin position="1"/>
        <end position="103"/>
    </location>
</feature>
<dbReference type="InterPro" id="IPR045196">
    <property type="entry name" value="IF2/IF5"/>
</dbReference>
<feature type="region of interest" description="Disordered" evidence="4">
    <location>
        <begin position="131"/>
        <end position="158"/>
    </location>
</feature>
<reference evidence="6 7" key="1">
    <citation type="submission" date="2022-07" db="EMBL/GenBank/DDBJ databases">
        <title>Genome-wide signatures of adaptation to extreme environments.</title>
        <authorList>
            <person name="Cho C.H."/>
            <person name="Yoon H.S."/>
        </authorList>
    </citation>
    <scope>NUCLEOTIDE SEQUENCE [LARGE SCALE GENOMIC DNA]</scope>
    <source>
        <strain evidence="6 7">DBV 063 E5</strain>
    </source>
</reference>
<gene>
    <name evidence="6" type="ORF">CDCA_CDCA19G4664</name>
</gene>
<feature type="compositionally biased region" description="Low complexity" evidence="4">
    <location>
        <begin position="136"/>
        <end position="154"/>
    </location>
</feature>
<dbReference type="SMART" id="SM00653">
    <property type="entry name" value="eIF2B_5"/>
    <property type="match status" value="1"/>
</dbReference>
<keyword evidence="2" id="KW-0396">Initiation factor</keyword>
<evidence type="ECO:0000313" key="6">
    <source>
        <dbReference type="EMBL" id="KAK4538639.1"/>
    </source>
</evidence>
<evidence type="ECO:0000256" key="1">
    <source>
        <dbReference type="ARBA" id="ARBA00010397"/>
    </source>
</evidence>
<dbReference type="GO" id="GO:0003743">
    <property type="term" value="F:translation initiation factor activity"/>
    <property type="evidence" value="ECO:0007669"/>
    <property type="project" value="UniProtKB-KW"/>
</dbReference>
<dbReference type="Pfam" id="PF01873">
    <property type="entry name" value="eIF-5_eIF-2B"/>
    <property type="match status" value="1"/>
</dbReference>
<feature type="compositionally biased region" description="Low complexity" evidence="4">
    <location>
        <begin position="64"/>
        <end position="85"/>
    </location>
</feature>
<evidence type="ECO:0000256" key="4">
    <source>
        <dbReference type="SAM" id="MobiDB-lite"/>
    </source>
</evidence>
<organism evidence="6 7">
    <name type="scientific">Cyanidium caldarium</name>
    <name type="common">Red alga</name>
    <dbReference type="NCBI Taxonomy" id="2771"/>
    <lineage>
        <taxon>Eukaryota</taxon>
        <taxon>Rhodophyta</taxon>
        <taxon>Bangiophyceae</taxon>
        <taxon>Cyanidiales</taxon>
        <taxon>Cyanidiaceae</taxon>
        <taxon>Cyanidium</taxon>
    </lineage>
</organism>
<proteinExistence type="inferred from homology"/>
<feature type="compositionally biased region" description="Low complexity" evidence="4">
    <location>
        <begin position="94"/>
        <end position="103"/>
    </location>
</feature>
<sequence>MNETHVLPEKHTESNGRQTTSGAADQAAPSASSTTTTTAAAAAAPMLFDPSMKKKKKKRDGKGTSTAAASLEQQQQQQQQQATEEASTRESDDAVGGASAAVPTATSAAAADVASGETAGRAPPVKHVTFRDQVESQPSPASDQPDAAAPYDDPWQGTDRDYTYTELLHRLFEYLHGRHPTLVSGVASRRRFSLRPPQIAREGSKKTMFLNFGDICTSLDRQPEHLLAYMSAELGTTGNLQEGGRVALKGRYPPDGFERVLRRYVGEYVLCRSCKSPNTALMRDANTRLYFMRCKDCGSERSVAPIKQGFMAQTDKRSWRRAAGN</sequence>
<comment type="similarity">
    <text evidence="1">Belongs to the eIF-2-beta/eIF-5 family.</text>
</comment>
<keyword evidence="3" id="KW-0648">Protein biosynthesis</keyword>
<protein>
    <recommendedName>
        <fullName evidence="5">Translation initiation factor IF2/IF5 domain-containing protein</fullName>
    </recommendedName>
</protein>
<name>A0AAV9J2S7_CYACA</name>
<feature type="compositionally biased region" description="Low complexity" evidence="4">
    <location>
        <begin position="20"/>
        <end position="44"/>
    </location>
</feature>
<dbReference type="Proteomes" id="UP001301350">
    <property type="component" value="Unassembled WGS sequence"/>
</dbReference>
<dbReference type="SUPFAM" id="SSF100966">
    <property type="entry name" value="Translation initiation factor 2 beta, aIF2beta, N-terminal domain"/>
    <property type="match status" value="1"/>
</dbReference>
<evidence type="ECO:0000256" key="2">
    <source>
        <dbReference type="ARBA" id="ARBA00022540"/>
    </source>
</evidence>
<evidence type="ECO:0000256" key="3">
    <source>
        <dbReference type="ARBA" id="ARBA00022917"/>
    </source>
</evidence>
<dbReference type="PANTHER" id="PTHR23001">
    <property type="entry name" value="EUKARYOTIC TRANSLATION INITIATION FACTOR"/>
    <property type="match status" value="1"/>
</dbReference>
<dbReference type="InterPro" id="IPR016189">
    <property type="entry name" value="Transl_init_fac_IF2/IF5_N"/>
</dbReference>
<feature type="domain" description="Translation initiation factor IF2/IF5" evidence="5">
    <location>
        <begin position="189"/>
        <end position="300"/>
    </location>
</feature>
<comment type="caution">
    <text evidence="6">The sequence shown here is derived from an EMBL/GenBank/DDBJ whole genome shotgun (WGS) entry which is preliminary data.</text>
</comment>
<dbReference type="GO" id="GO:0005850">
    <property type="term" value="C:eukaryotic translation initiation factor 2 complex"/>
    <property type="evidence" value="ECO:0007669"/>
    <property type="project" value="TreeGrafter"/>
</dbReference>
<dbReference type="EMBL" id="JANCYW010000019">
    <property type="protein sequence ID" value="KAK4538639.1"/>
    <property type="molecule type" value="Genomic_DNA"/>
</dbReference>
<dbReference type="InterPro" id="IPR016190">
    <property type="entry name" value="Transl_init_fac_IF2/IF5_Zn-bd"/>
</dbReference>
<dbReference type="SUPFAM" id="SSF75689">
    <property type="entry name" value="Zinc-binding domain of translation initiation factor 2 beta"/>
    <property type="match status" value="1"/>
</dbReference>
<accession>A0AAV9J2S7</accession>
<dbReference type="GO" id="GO:0031369">
    <property type="term" value="F:translation initiation factor binding"/>
    <property type="evidence" value="ECO:0007669"/>
    <property type="project" value="TreeGrafter"/>
</dbReference>
<evidence type="ECO:0000313" key="7">
    <source>
        <dbReference type="Proteomes" id="UP001301350"/>
    </source>
</evidence>
<keyword evidence="7" id="KW-1185">Reference proteome</keyword>
<dbReference type="PANTHER" id="PTHR23001:SF3">
    <property type="entry name" value="EUKARYOTIC TRANSLATION INITIATION FACTOR 2 SUBUNIT 2"/>
    <property type="match status" value="1"/>
</dbReference>
<dbReference type="GO" id="GO:0001731">
    <property type="term" value="P:formation of translation preinitiation complex"/>
    <property type="evidence" value="ECO:0007669"/>
    <property type="project" value="TreeGrafter"/>
</dbReference>
<dbReference type="InterPro" id="IPR002735">
    <property type="entry name" value="Transl_init_fac_IF2/IF5_dom"/>
</dbReference>
<evidence type="ECO:0000259" key="5">
    <source>
        <dbReference type="SMART" id="SM00653"/>
    </source>
</evidence>
<feature type="compositionally biased region" description="Basic and acidic residues" evidence="4">
    <location>
        <begin position="1"/>
        <end position="14"/>
    </location>
</feature>
<dbReference type="Gene3D" id="3.30.30.170">
    <property type="match status" value="1"/>
</dbReference>
<dbReference type="AlphaFoldDB" id="A0AAV9J2S7"/>
<dbReference type="FunFam" id="3.30.30.170:FF:000001">
    <property type="entry name" value="Eukaryotic translation initiation factor 2 subunit"/>
    <property type="match status" value="1"/>
</dbReference>